<protein>
    <submittedName>
        <fullName evidence="2">Uncharacterized protein</fullName>
    </submittedName>
</protein>
<gene>
    <name evidence="2" type="ORF">C448_13856</name>
</gene>
<keyword evidence="3" id="KW-1185">Reference proteome</keyword>
<evidence type="ECO:0000256" key="1">
    <source>
        <dbReference type="SAM" id="Phobius"/>
    </source>
</evidence>
<dbReference type="Proteomes" id="UP000011568">
    <property type="component" value="Unassembled WGS sequence"/>
</dbReference>
<dbReference type="eggNOG" id="arCOG09029">
    <property type="taxonomic scope" value="Archaea"/>
</dbReference>
<dbReference type="PATRIC" id="fig|931277.6.peg.2723"/>
<keyword evidence="1" id="KW-0812">Transmembrane</keyword>
<dbReference type="STRING" id="931277.C448_13856"/>
<evidence type="ECO:0000313" key="2">
    <source>
        <dbReference type="EMBL" id="EMA40438.1"/>
    </source>
</evidence>
<dbReference type="InterPro" id="IPR055971">
    <property type="entry name" value="DUF7549"/>
</dbReference>
<dbReference type="AlphaFoldDB" id="M0M4W9"/>
<reference evidence="2 3" key="1">
    <citation type="journal article" date="2014" name="PLoS Genet.">
        <title>Phylogenetically driven sequencing of extremely halophilic archaea reveals strategies for static and dynamic osmo-response.</title>
        <authorList>
            <person name="Becker E.A."/>
            <person name="Seitzer P.M."/>
            <person name="Tritt A."/>
            <person name="Larsen D."/>
            <person name="Krusor M."/>
            <person name="Yao A.I."/>
            <person name="Wu D."/>
            <person name="Madern D."/>
            <person name="Eisen J.A."/>
            <person name="Darling A.E."/>
            <person name="Facciotti M.T."/>
        </authorList>
    </citation>
    <scope>NUCLEOTIDE SEQUENCE [LARGE SCALE GENOMIC DNA]</scope>
    <source>
        <strain evidence="2 3">DSM 1307</strain>
    </source>
</reference>
<sequence length="171" mass="17670">MDRAPELAAFAAFVAALVPWSVSVSDGAFAQSIVVRFVFGAVELSFGARSLDMTRAAVPVTDIGSQYGGDLARLGTLWLVAAALLVIALALALALVVAGDRLLVGAFDPVRVMGALCLGMALVLSGAIWLLWQQTSPVPIPIGVIALFLFGVGLLTVDRTRDTRTSTGASG</sequence>
<evidence type="ECO:0000313" key="3">
    <source>
        <dbReference type="Proteomes" id="UP000011568"/>
    </source>
</evidence>
<feature type="transmembrane region" description="Helical" evidence="1">
    <location>
        <begin position="110"/>
        <end position="132"/>
    </location>
</feature>
<accession>M0M4W9</accession>
<keyword evidence="1" id="KW-0472">Membrane</keyword>
<dbReference type="EMBL" id="AOMC01000152">
    <property type="protein sequence ID" value="EMA40438.1"/>
    <property type="molecule type" value="Genomic_DNA"/>
</dbReference>
<proteinExistence type="predicted"/>
<keyword evidence="1" id="KW-1133">Transmembrane helix</keyword>
<dbReference type="Pfam" id="PF24417">
    <property type="entry name" value="DUF7549"/>
    <property type="match status" value="1"/>
</dbReference>
<feature type="transmembrane region" description="Helical" evidence="1">
    <location>
        <begin position="138"/>
        <end position="157"/>
    </location>
</feature>
<feature type="transmembrane region" description="Helical" evidence="1">
    <location>
        <begin position="77"/>
        <end position="98"/>
    </location>
</feature>
<name>M0M4W9_HALMO</name>
<comment type="caution">
    <text evidence="2">The sequence shown here is derived from an EMBL/GenBank/DDBJ whole genome shotgun (WGS) entry which is preliminary data.</text>
</comment>
<dbReference type="RefSeq" id="WP_004055567.1">
    <property type="nucleotide sequence ID" value="NZ_AOMC01000152.1"/>
</dbReference>
<organism evidence="2 3">
    <name type="scientific">Halococcus morrhuae DSM 1307</name>
    <dbReference type="NCBI Taxonomy" id="931277"/>
    <lineage>
        <taxon>Archaea</taxon>
        <taxon>Methanobacteriati</taxon>
        <taxon>Methanobacteriota</taxon>
        <taxon>Stenosarchaea group</taxon>
        <taxon>Halobacteria</taxon>
        <taxon>Halobacteriales</taxon>
        <taxon>Halococcaceae</taxon>
        <taxon>Halococcus</taxon>
    </lineage>
</organism>
<dbReference type="OrthoDB" id="214783at2157"/>